<dbReference type="Proteomes" id="UP000076420">
    <property type="component" value="Unassembled WGS sequence"/>
</dbReference>
<reference evidence="1" key="1">
    <citation type="submission" date="2020-05" db="UniProtKB">
        <authorList>
            <consortium name="EnsemblMetazoa"/>
        </authorList>
    </citation>
    <scope>IDENTIFICATION</scope>
    <source>
        <strain evidence="1">BB02</strain>
    </source>
</reference>
<protein>
    <submittedName>
        <fullName evidence="1">Uncharacterized protein</fullName>
    </submittedName>
</protein>
<dbReference type="InterPro" id="IPR029069">
    <property type="entry name" value="HotDog_dom_sf"/>
</dbReference>
<dbReference type="EnsemblMetazoa" id="BGLB025877-RA">
    <property type="protein sequence ID" value="BGLB025877-PA"/>
    <property type="gene ID" value="BGLB025877"/>
</dbReference>
<evidence type="ECO:0000313" key="2">
    <source>
        <dbReference type="Proteomes" id="UP000076420"/>
    </source>
</evidence>
<dbReference type="KEGG" id="bgt:106066289"/>
<dbReference type="Gene3D" id="3.10.129.10">
    <property type="entry name" value="Hotdog Thioesterase"/>
    <property type="match status" value="1"/>
</dbReference>
<evidence type="ECO:0000313" key="1">
    <source>
        <dbReference type="EnsemblMetazoa" id="BGLB025877-PA"/>
    </source>
</evidence>
<organism evidence="1 2">
    <name type="scientific">Biomphalaria glabrata</name>
    <name type="common">Bloodfluke planorb</name>
    <name type="synonym">Freshwater snail</name>
    <dbReference type="NCBI Taxonomy" id="6526"/>
    <lineage>
        <taxon>Eukaryota</taxon>
        <taxon>Metazoa</taxon>
        <taxon>Spiralia</taxon>
        <taxon>Lophotrochozoa</taxon>
        <taxon>Mollusca</taxon>
        <taxon>Gastropoda</taxon>
        <taxon>Heterobranchia</taxon>
        <taxon>Euthyneura</taxon>
        <taxon>Panpulmonata</taxon>
        <taxon>Hygrophila</taxon>
        <taxon>Lymnaeoidea</taxon>
        <taxon>Planorbidae</taxon>
        <taxon>Biomphalaria</taxon>
    </lineage>
</organism>
<proteinExistence type="predicted"/>
<dbReference type="AlphaFoldDB" id="A0A2C9L113"/>
<dbReference type="VEuPathDB" id="VectorBase:BGLAX_037892"/>
<sequence length="215" mass="24959">MNLQTIPNIISTSWKEYLEATVKLNLKVNDSPRFVTYTNPGLNYFYNYDRDGSPDLVRLLLHAFNAEIFAGRYHSLLEDGEMCSYIYKDKLLHDRNNFVASTEFIFSRALYNNTVAKWPLHVKASFGGMGSTSLQTRLQMFTQHSLEPVISLIVKIVTVDKVTKRPLTLPDWYKKKLQGKEDIMPDFKFTGFKRPLKTYVRRVQVCEHFSNSVKS</sequence>
<dbReference type="VEuPathDB" id="VectorBase:BGLB025877"/>
<accession>A0A2C9L113</accession>
<dbReference type="SUPFAM" id="SSF54637">
    <property type="entry name" value="Thioesterase/thiol ester dehydrase-isomerase"/>
    <property type="match status" value="1"/>
</dbReference>
<gene>
    <name evidence="1" type="primary">106066289</name>
</gene>
<name>A0A2C9L113_BIOGL</name>